<organism evidence="5 6">
    <name type="scientific">Phocaeicola intestinalis</name>
    <dbReference type="NCBI Taxonomy" id="2762212"/>
    <lineage>
        <taxon>Bacteria</taxon>
        <taxon>Pseudomonadati</taxon>
        <taxon>Bacteroidota</taxon>
        <taxon>Bacteroidia</taxon>
        <taxon>Bacteroidales</taxon>
        <taxon>Bacteroidaceae</taxon>
        <taxon>Phocaeicola</taxon>
    </lineage>
</organism>
<evidence type="ECO:0000256" key="3">
    <source>
        <dbReference type="ARBA" id="ARBA00006171"/>
    </source>
</evidence>
<comment type="pathway">
    <text evidence="2">Organic acid metabolism; glycolate biosynthesis; glycolate from 2-phosphoglycolate: step 1/1.</text>
</comment>
<keyword evidence="5" id="KW-0378">Hydrolase</keyword>
<dbReference type="PANTHER" id="PTHR43434:SF1">
    <property type="entry name" value="PHOSPHOGLYCOLATE PHOSPHATASE"/>
    <property type="match status" value="1"/>
</dbReference>
<dbReference type="InterPro" id="IPR041492">
    <property type="entry name" value="HAD_2"/>
</dbReference>
<comment type="caution">
    <text evidence="5">The sequence shown here is derived from an EMBL/GenBank/DDBJ whole genome shotgun (WGS) entry which is preliminary data.</text>
</comment>
<dbReference type="EMBL" id="JACSPP010000015">
    <property type="protein sequence ID" value="MBD8040145.1"/>
    <property type="molecule type" value="Genomic_DNA"/>
</dbReference>
<sequence>MKKLIIFDLDGTLLDTIADLAGATNHALATYGYPIHETDAYRFFVGNGINKLFERALPETERNETNIMKIRSVFIPYYNKHNADLSLPYAGITHVLETLQAKGCQLAVASNKYQEATTKLITQYFPTLSFVRIFGQREGVPAKPDPAVVFEIMQAAGVSPQDTAYIGDSGVDMQTGINAGTETIGVSWGFRPRTELEAYHPAFIADTPEELLSFLGN</sequence>
<dbReference type="InterPro" id="IPR050155">
    <property type="entry name" value="HAD-like_hydrolase_sf"/>
</dbReference>
<evidence type="ECO:0000256" key="4">
    <source>
        <dbReference type="ARBA" id="ARBA00013078"/>
    </source>
</evidence>
<evidence type="ECO:0000256" key="2">
    <source>
        <dbReference type="ARBA" id="ARBA00004818"/>
    </source>
</evidence>
<comment type="catalytic activity">
    <reaction evidence="1">
        <text>2-phosphoglycolate + H2O = glycolate + phosphate</text>
        <dbReference type="Rhea" id="RHEA:14369"/>
        <dbReference type="ChEBI" id="CHEBI:15377"/>
        <dbReference type="ChEBI" id="CHEBI:29805"/>
        <dbReference type="ChEBI" id="CHEBI:43474"/>
        <dbReference type="ChEBI" id="CHEBI:58033"/>
        <dbReference type="EC" id="3.1.3.18"/>
    </reaction>
</comment>
<evidence type="ECO:0000313" key="5">
    <source>
        <dbReference type="EMBL" id="MBD8040145.1"/>
    </source>
</evidence>
<dbReference type="Proteomes" id="UP000620874">
    <property type="component" value="Unassembled WGS sequence"/>
</dbReference>
<dbReference type="Pfam" id="PF13419">
    <property type="entry name" value="HAD_2"/>
    <property type="match status" value="1"/>
</dbReference>
<evidence type="ECO:0000256" key="1">
    <source>
        <dbReference type="ARBA" id="ARBA00000830"/>
    </source>
</evidence>
<name>A0ABR8Y7F6_9BACT</name>
<dbReference type="RefSeq" id="WP_022039722.1">
    <property type="nucleotide sequence ID" value="NZ_JACSPP010000015.1"/>
</dbReference>
<dbReference type="SFLD" id="SFLDS00003">
    <property type="entry name" value="Haloacid_Dehalogenase"/>
    <property type="match status" value="1"/>
</dbReference>
<dbReference type="GO" id="GO:0016787">
    <property type="term" value="F:hydrolase activity"/>
    <property type="evidence" value="ECO:0007669"/>
    <property type="project" value="UniProtKB-KW"/>
</dbReference>
<dbReference type="PANTHER" id="PTHR43434">
    <property type="entry name" value="PHOSPHOGLYCOLATE PHOSPHATASE"/>
    <property type="match status" value="1"/>
</dbReference>
<dbReference type="InterPro" id="IPR023198">
    <property type="entry name" value="PGP-like_dom2"/>
</dbReference>
<dbReference type="InterPro" id="IPR006439">
    <property type="entry name" value="HAD-SF_hydro_IA"/>
</dbReference>
<evidence type="ECO:0000313" key="6">
    <source>
        <dbReference type="Proteomes" id="UP000620874"/>
    </source>
</evidence>
<dbReference type="Gene3D" id="1.10.150.240">
    <property type="entry name" value="Putative phosphatase, domain 2"/>
    <property type="match status" value="1"/>
</dbReference>
<dbReference type="InterPro" id="IPR036412">
    <property type="entry name" value="HAD-like_sf"/>
</dbReference>
<dbReference type="SUPFAM" id="SSF56784">
    <property type="entry name" value="HAD-like"/>
    <property type="match status" value="1"/>
</dbReference>
<dbReference type="SFLD" id="SFLDG01129">
    <property type="entry name" value="C1.5:_HAD__Beta-PGM__Phosphata"/>
    <property type="match status" value="1"/>
</dbReference>
<proteinExistence type="inferred from homology"/>
<accession>A0ABR8Y7F6</accession>
<comment type="similarity">
    <text evidence="3">Belongs to the HAD-like hydrolase superfamily. CbbY/CbbZ/Gph/YieH family.</text>
</comment>
<protein>
    <recommendedName>
        <fullName evidence="4">phosphoglycolate phosphatase</fullName>
        <ecNumber evidence="4">3.1.3.18</ecNumber>
    </recommendedName>
</protein>
<reference evidence="5 6" key="1">
    <citation type="submission" date="2020-08" db="EMBL/GenBank/DDBJ databases">
        <title>A Genomic Blueprint of the Chicken Gut Microbiome.</title>
        <authorList>
            <person name="Gilroy R."/>
            <person name="Ravi A."/>
            <person name="Getino M."/>
            <person name="Pursley I."/>
            <person name="Horton D.L."/>
            <person name="Alikhan N.-F."/>
            <person name="Baker D."/>
            <person name="Gharbi K."/>
            <person name="Hall N."/>
            <person name="Watson M."/>
            <person name="Adriaenssens E.M."/>
            <person name="Foster-Nyarko E."/>
            <person name="Jarju S."/>
            <person name="Secka A."/>
            <person name="Antonio M."/>
            <person name="Oren A."/>
            <person name="Chaudhuri R."/>
            <person name="La Ragione R.M."/>
            <person name="Hildebrand F."/>
            <person name="Pallen M.J."/>
        </authorList>
    </citation>
    <scope>NUCLEOTIDE SEQUENCE [LARGE SCALE GENOMIC DNA]</scope>
    <source>
        <strain evidence="5 6">Sa1CVN1</strain>
    </source>
</reference>
<dbReference type="Gene3D" id="3.40.50.1000">
    <property type="entry name" value="HAD superfamily/HAD-like"/>
    <property type="match status" value="1"/>
</dbReference>
<dbReference type="EC" id="3.1.3.18" evidence="4"/>
<dbReference type="InterPro" id="IPR023214">
    <property type="entry name" value="HAD_sf"/>
</dbReference>
<dbReference type="NCBIfam" id="TIGR01549">
    <property type="entry name" value="HAD-SF-IA-v1"/>
    <property type="match status" value="1"/>
</dbReference>
<keyword evidence="6" id="KW-1185">Reference proteome</keyword>
<gene>
    <name evidence="5" type="ORF">H9625_06740</name>
</gene>